<evidence type="ECO:0000313" key="2">
    <source>
        <dbReference type="EMBL" id="PKQ70627.1"/>
    </source>
</evidence>
<feature type="transmembrane region" description="Helical" evidence="1">
    <location>
        <begin position="6"/>
        <end position="26"/>
    </location>
</feature>
<dbReference type="PANTHER" id="PTHR41532:SF1">
    <property type="entry name" value="FIXS PROTEIN"/>
    <property type="match status" value="1"/>
</dbReference>
<reference evidence="2 3" key="1">
    <citation type="submission" date="2017-06" db="EMBL/GenBank/DDBJ databases">
        <title>Raineya orbicola gen. nov., sp. nov. a slightly thermophilic bacterium of the phylum Bacteroidetes and the description of Raineyaceae fam. nov.</title>
        <authorList>
            <person name="Albuquerque L."/>
            <person name="Polonia A.R.M."/>
            <person name="Barroso C."/>
            <person name="Froufe H.J.C."/>
            <person name="Lage O."/>
            <person name="Lobo-Da-Cunha A."/>
            <person name="Egas C."/>
            <person name="Da Costa M.S."/>
        </authorList>
    </citation>
    <scope>NUCLEOTIDE SEQUENCE [LARGE SCALE GENOMIC DNA]</scope>
    <source>
        <strain evidence="2 3">SPSPC-11</strain>
    </source>
</reference>
<name>A0A2N3IJZ7_9BACT</name>
<dbReference type="RefSeq" id="WP_101357622.1">
    <property type="nucleotide sequence ID" value="NZ_NKXO01000004.1"/>
</dbReference>
<dbReference type="Pfam" id="PF03597">
    <property type="entry name" value="FixS"/>
    <property type="match status" value="1"/>
</dbReference>
<protein>
    <submittedName>
        <fullName evidence="2">CcoS: cytochrome oxidase maturation protein, cbb3-type</fullName>
    </submittedName>
</protein>
<dbReference type="PANTHER" id="PTHR41532">
    <property type="entry name" value="FIXS PROTEIN"/>
    <property type="match status" value="1"/>
</dbReference>
<gene>
    <name evidence="2" type="ORF">Rain11_0357</name>
</gene>
<proteinExistence type="predicted"/>
<keyword evidence="3" id="KW-1185">Reference proteome</keyword>
<keyword evidence="1" id="KW-0812">Transmembrane</keyword>
<dbReference type="OrthoDB" id="9802763at2"/>
<keyword evidence="1" id="KW-0472">Membrane</keyword>
<dbReference type="NCBIfam" id="TIGR00847">
    <property type="entry name" value="ccoS"/>
    <property type="match status" value="1"/>
</dbReference>
<dbReference type="AlphaFoldDB" id="A0A2N3IJZ7"/>
<organism evidence="2 3">
    <name type="scientific">Raineya orbicola</name>
    <dbReference type="NCBI Taxonomy" id="2016530"/>
    <lineage>
        <taxon>Bacteria</taxon>
        <taxon>Pseudomonadati</taxon>
        <taxon>Bacteroidota</taxon>
        <taxon>Cytophagia</taxon>
        <taxon>Cytophagales</taxon>
        <taxon>Raineyaceae</taxon>
        <taxon>Raineya</taxon>
    </lineage>
</organism>
<sequence>MAVIYFLLSVSVIMGTLFLLVFLWNLRSGQYEDDYTPSIRILFEDKKPSNSENFSSKT</sequence>
<dbReference type="InterPro" id="IPR004714">
    <property type="entry name" value="Cyt_oxidase_maturation_cbb3"/>
</dbReference>
<dbReference type="EMBL" id="NKXO01000004">
    <property type="protein sequence ID" value="PKQ70627.1"/>
    <property type="molecule type" value="Genomic_DNA"/>
</dbReference>
<evidence type="ECO:0000256" key="1">
    <source>
        <dbReference type="SAM" id="Phobius"/>
    </source>
</evidence>
<accession>A0A2N3IJZ7</accession>
<evidence type="ECO:0000313" key="3">
    <source>
        <dbReference type="Proteomes" id="UP000233387"/>
    </source>
</evidence>
<keyword evidence="1" id="KW-1133">Transmembrane helix</keyword>
<dbReference type="Proteomes" id="UP000233387">
    <property type="component" value="Unassembled WGS sequence"/>
</dbReference>
<comment type="caution">
    <text evidence="2">The sequence shown here is derived from an EMBL/GenBank/DDBJ whole genome shotgun (WGS) entry which is preliminary data.</text>
</comment>